<dbReference type="InterPro" id="IPR000644">
    <property type="entry name" value="CBS_dom"/>
</dbReference>
<dbReference type="PROSITE" id="PS51371">
    <property type="entry name" value="CBS"/>
    <property type="match status" value="2"/>
</dbReference>
<dbReference type="InterPro" id="IPR006668">
    <property type="entry name" value="Mg_transptr_MgtE_intracell_dom"/>
</dbReference>
<dbReference type="InterPro" id="IPR046342">
    <property type="entry name" value="CBS_dom_sf"/>
</dbReference>
<keyword evidence="9" id="KW-0479">Metal-binding</keyword>
<dbReference type="AlphaFoldDB" id="A0A363UM73"/>
<dbReference type="PANTHER" id="PTHR43773">
    <property type="entry name" value="MAGNESIUM TRANSPORTER MGTE"/>
    <property type="match status" value="1"/>
</dbReference>
<comment type="subcellular location">
    <subcellularLocation>
        <location evidence="9">Cell membrane</location>
        <topology evidence="9">Multi-pass membrane protein</topology>
    </subcellularLocation>
    <subcellularLocation>
        <location evidence="1">Membrane</location>
        <topology evidence="1">Multi-pass membrane protein</topology>
    </subcellularLocation>
</comment>
<keyword evidence="3 9" id="KW-0813">Transport</keyword>
<evidence type="ECO:0000256" key="6">
    <source>
        <dbReference type="ARBA" id="ARBA00022989"/>
    </source>
</evidence>
<reference evidence="11 12" key="1">
    <citation type="submission" date="2018-05" db="EMBL/GenBank/DDBJ databases">
        <title>Abyssibacter profundi OUC007T gen. nov., sp. nov, a marine bacterium isolated from seawater of the Mariana Trench.</title>
        <authorList>
            <person name="Zhou S."/>
        </authorList>
    </citation>
    <scope>NUCLEOTIDE SEQUENCE [LARGE SCALE GENOMIC DNA]</scope>
    <source>
        <strain evidence="11 12">OUC007</strain>
    </source>
</reference>
<feature type="domain" description="CBS" evidence="10">
    <location>
        <begin position="207"/>
        <end position="265"/>
    </location>
</feature>
<organism evidence="11 12">
    <name type="scientific">Abyssibacter profundi</name>
    <dbReference type="NCBI Taxonomy" id="2182787"/>
    <lineage>
        <taxon>Bacteria</taxon>
        <taxon>Pseudomonadati</taxon>
        <taxon>Pseudomonadota</taxon>
        <taxon>Gammaproteobacteria</taxon>
        <taxon>Chromatiales</taxon>
        <taxon>Oceanococcaceae</taxon>
        <taxon>Abyssibacter</taxon>
    </lineage>
</organism>
<keyword evidence="9" id="KW-1003">Cell membrane</keyword>
<evidence type="ECO:0000256" key="7">
    <source>
        <dbReference type="ARBA" id="ARBA00023136"/>
    </source>
</evidence>
<dbReference type="GO" id="GO:0005886">
    <property type="term" value="C:plasma membrane"/>
    <property type="evidence" value="ECO:0007669"/>
    <property type="project" value="UniProtKB-SubCell"/>
</dbReference>
<dbReference type="PANTHER" id="PTHR43773:SF1">
    <property type="entry name" value="MAGNESIUM TRANSPORTER MGTE"/>
    <property type="match status" value="1"/>
</dbReference>
<feature type="transmembrane region" description="Helical" evidence="9">
    <location>
        <begin position="391"/>
        <end position="416"/>
    </location>
</feature>
<dbReference type="RefSeq" id="WP_109719720.1">
    <property type="nucleotide sequence ID" value="NZ_QEQK01000005.1"/>
</dbReference>
<dbReference type="SUPFAM" id="SSF54631">
    <property type="entry name" value="CBS-domain pair"/>
    <property type="match status" value="1"/>
</dbReference>
<dbReference type="SUPFAM" id="SSF158791">
    <property type="entry name" value="MgtE N-terminal domain-like"/>
    <property type="match status" value="1"/>
</dbReference>
<dbReference type="OrthoDB" id="9790355at2"/>
<feature type="transmembrane region" description="Helical" evidence="9">
    <location>
        <begin position="315"/>
        <end position="342"/>
    </location>
</feature>
<evidence type="ECO:0000313" key="11">
    <source>
        <dbReference type="EMBL" id="PWN56525.1"/>
    </source>
</evidence>
<gene>
    <name evidence="11" type="primary">mgtE</name>
    <name evidence="11" type="ORF">DEH80_06755</name>
</gene>
<dbReference type="Proteomes" id="UP000251800">
    <property type="component" value="Unassembled WGS sequence"/>
</dbReference>
<dbReference type="CDD" id="cd04606">
    <property type="entry name" value="CBS_pair_Mg_transporter"/>
    <property type="match status" value="1"/>
</dbReference>
<accession>A0A363UM73</accession>
<evidence type="ECO:0000256" key="3">
    <source>
        <dbReference type="ARBA" id="ARBA00022448"/>
    </source>
</evidence>
<proteinExistence type="inferred from homology"/>
<dbReference type="SMART" id="SM00924">
    <property type="entry name" value="MgtE_N"/>
    <property type="match status" value="1"/>
</dbReference>
<dbReference type="Gene3D" id="1.25.60.10">
    <property type="entry name" value="MgtE N-terminal domain-like"/>
    <property type="match status" value="1"/>
</dbReference>
<evidence type="ECO:0000256" key="9">
    <source>
        <dbReference type="RuleBase" id="RU362011"/>
    </source>
</evidence>
<keyword evidence="5 9" id="KW-0460">Magnesium</keyword>
<feature type="domain" description="CBS" evidence="10">
    <location>
        <begin position="143"/>
        <end position="206"/>
    </location>
</feature>
<dbReference type="Gene3D" id="3.10.580.10">
    <property type="entry name" value="CBS-domain"/>
    <property type="match status" value="1"/>
</dbReference>
<keyword evidence="12" id="KW-1185">Reference proteome</keyword>
<dbReference type="SUPFAM" id="SSF161093">
    <property type="entry name" value="MgtE membrane domain-like"/>
    <property type="match status" value="1"/>
</dbReference>
<evidence type="ECO:0000256" key="4">
    <source>
        <dbReference type="ARBA" id="ARBA00022692"/>
    </source>
</evidence>
<comment type="subunit">
    <text evidence="9">Homodimer.</text>
</comment>
<dbReference type="Gene3D" id="1.10.357.20">
    <property type="entry name" value="SLC41 divalent cation transporters, integral membrane domain"/>
    <property type="match status" value="1"/>
</dbReference>
<dbReference type="GO" id="GO:0015095">
    <property type="term" value="F:magnesium ion transmembrane transporter activity"/>
    <property type="evidence" value="ECO:0007669"/>
    <property type="project" value="UniProtKB-UniRule"/>
</dbReference>
<evidence type="ECO:0000256" key="2">
    <source>
        <dbReference type="ARBA" id="ARBA00009749"/>
    </source>
</evidence>
<dbReference type="NCBIfam" id="TIGR00400">
    <property type="entry name" value="mgtE"/>
    <property type="match status" value="1"/>
</dbReference>
<feature type="transmembrane region" description="Helical" evidence="9">
    <location>
        <begin position="363"/>
        <end position="385"/>
    </location>
</feature>
<keyword evidence="7 9" id="KW-0472">Membrane</keyword>
<evidence type="ECO:0000313" key="12">
    <source>
        <dbReference type="Proteomes" id="UP000251800"/>
    </source>
</evidence>
<feature type="transmembrane region" description="Helical" evidence="9">
    <location>
        <begin position="428"/>
        <end position="451"/>
    </location>
</feature>
<sequence>MAETAEQQTAEQRLERLRDALDSGRLVPVRRILKSLHPAEIARLLESLPHNERKVVWGVVDVDDQGEVLLHVNDEVRAALIQGMSPEDVIAAARDLDIDDLADFVDDLPETLTEQVLRSMDLANRQALEKVMSYAPDTAGGLTNTDTVTIRPDVTLDVVLRYLRLRGSMPDHTDVIYVVDRYGRFIGGLSLERLLTHDPSERVADAMDTELEPLADDLPAREVAQQFENRDLISAPVVDANRLLVGRITIDDVVDVIRDEAEHNLMSMAGLDEEEDIFAPVAASAKRRAVWLGINLLTALLAAQVVGLFESVIDQVVALAVLMPVVASMGGISGSQTLTLMIRGLALGQIGGGNTQSLLKKELAVAAINGVLWALVVAGIVLLWFRNPTLGAVIAIAMIINQLFAALSGFGIPLILRKLNIDPALAGSVVLTTITDVVGFFAFLGLGALVLL</sequence>
<dbReference type="Pfam" id="PF01769">
    <property type="entry name" value="MgtE"/>
    <property type="match status" value="1"/>
</dbReference>
<dbReference type="Pfam" id="PF03448">
    <property type="entry name" value="MgtE_N"/>
    <property type="match status" value="1"/>
</dbReference>
<evidence type="ECO:0000256" key="5">
    <source>
        <dbReference type="ARBA" id="ARBA00022842"/>
    </source>
</evidence>
<keyword evidence="6 9" id="KW-1133">Transmembrane helix</keyword>
<dbReference type="GO" id="GO:0046872">
    <property type="term" value="F:metal ion binding"/>
    <property type="evidence" value="ECO:0007669"/>
    <property type="project" value="UniProtKB-KW"/>
</dbReference>
<evidence type="ECO:0000259" key="10">
    <source>
        <dbReference type="PROSITE" id="PS51371"/>
    </source>
</evidence>
<dbReference type="InterPro" id="IPR036739">
    <property type="entry name" value="SLC41_membr_dom_sf"/>
</dbReference>
<evidence type="ECO:0000256" key="1">
    <source>
        <dbReference type="ARBA" id="ARBA00004141"/>
    </source>
</evidence>
<feature type="transmembrane region" description="Helical" evidence="9">
    <location>
        <begin position="289"/>
        <end position="309"/>
    </location>
</feature>
<keyword evidence="4 9" id="KW-0812">Transmembrane</keyword>
<evidence type="ECO:0000256" key="8">
    <source>
        <dbReference type="PROSITE-ProRule" id="PRU00703"/>
    </source>
</evidence>
<dbReference type="InterPro" id="IPR006667">
    <property type="entry name" value="SLC41_membr_dom"/>
</dbReference>
<dbReference type="Pfam" id="PF00571">
    <property type="entry name" value="CBS"/>
    <property type="match status" value="2"/>
</dbReference>
<dbReference type="InterPro" id="IPR038076">
    <property type="entry name" value="MgtE_N_sf"/>
</dbReference>
<comment type="caution">
    <text evidence="11">The sequence shown here is derived from an EMBL/GenBank/DDBJ whole genome shotgun (WGS) entry which is preliminary data.</text>
</comment>
<dbReference type="EMBL" id="QEQK01000005">
    <property type="protein sequence ID" value="PWN56525.1"/>
    <property type="molecule type" value="Genomic_DNA"/>
</dbReference>
<keyword evidence="8" id="KW-0129">CBS domain</keyword>
<name>A0A363UM73_9GAMM</name>
<protein>
    <recommendedName>
        <fullName evidence="9">Magnesium transporter MgtE</fullName>
    </recommendedName>
</protein>
<comment type="similarity">
    <text evidence="2 9">Belongs to the SLC41A transporter family.</text>
</comment>
<comment type="function">
    <text evidence="9">Acts as a magnesium transporter.</text>
</comment>
<dbReference type="InterPro" id="IPR006669">
    <property type="entry name" value="MgtE_transporter"/>
</dbReference>